<organism evidence="2 3">
    <name type="scientific">Passalora fulva</name>
    <name type="common">Tomato leaf mold</name>
    <name type="synonym">Cladosporium fulvum</name>
    <dbReference type="NCBI Taxonomy" id="5499"/>
    <lineage>
        <taxon>Eukaryota</taxon>
        <taxon>Fungi</taxon>
        <taxon>Dikarya</taxon>
        <taxon>Ascomycota</taxon>
        <taxon>Pezizomycotina</taxon>
        <taxon>Dothideomycetes</taxon>
        <taxon>Dothideomycetidae</taxon>
        <taxon>Mycosphaerellales</taxon>
        <taxon>Mycosphaerellaceae</taxon>
        <taxon>Fulvia</taxon>
    </lineage>
</organism>
<keyword evidence="3" id="KW-1185">Reference proteome</keyword>
<protein>
    <submittedName>
        <fullName evidence="2">Uncharacterized protein</fullName>
    </submittedName>
</protein>
<sequence>MSPGLSRNPTPAVHEANHHTPALFSPTLPVNRANELSGTGDWTSQVPCAQTQYLLPANRQLNQSEVFRRLSIALWNIIVREAPAFAHTARSIGSDALAGDEDAAAMLEAISRNFDQSTGNAATHAGDPTSNSLAHLAAEPPYHLHTLQEGQAGSSNFVQLSYHDQYAEAFADTTTQEGRNEAEVVKLP</sequence>
<reference evidence="2" key="2">
    <citation type="journal article" date="2022" name="Microb. Genom.">
        <title>A chromosome-scale genome assembly of the tomato pathogen Cladosporium fulvum reveals a compartmentalized genome architecture and the presence of a dispensable chromosome.</title>
        <authorList>
            <person name="Zaccaron A.Z."/>
            <person name="Chen L.H."/>
            <person name="Samaras A."/>
            <person name="Stergiopoulos I."/>
        </authorList>
    </citation>
    <scope>NUCLEOTIDE SEQUENCE</scope>
    <source>
        <strain evidence="2">Race5_Kim</strain>
    </source>
</reference>
<evidence type="ECO:0000313" key="3">
    <source>
        <dbReference type="Proteomes" id="UP000756132"/>
    </source>
</evidence>
<dbReference type="Proteomes" id="UP000756132">
    <property type="component" value="Chromosome 7"/>
</dbReference>
<dbReference type="RefSeq" id="XP_047764098.1">
    <property type="nucleotide sequence ID" value="XM_047909515.1"/>
</dbReference>
<name>A0A9Q8PC27_PASFU</name>
<evidence type="ECO:0000313" key="2">
    <source>
        <dbReference type="EMBL" id="UJO19732.1"/>
    </source>
</evidence>
<dbReference type="KEGG" id="ffu:CLAFUR5_10367"/>
<proteinExistence type="predicted"/>
<feature type="region of interest" description="Disordered" evidence="1">
    <location>
        <begin position="1"/>
        <end position="30"/>
    </location>
</feature>
<accession>A0A9Q8PC27</accession>
<evidence type="ECO:0000256" key="1">
    <source>
        <dbReference type="SAM" id="MobiDB-lite"/>
    </source>
</evidence>
<reference evidence="2" key="1">
    <citation type="submission" date="2021-12" db="EMBL/GenBank/DDBJ databases">
        <authorList>
            <person name="Zaccaron A."/>
            <person name="Stergiopoulos I."/>
        </authorList>
    </citation>
    <scope>NUCLEOTIDE SEQUENCE</scope>
    <source>
        <strain evidence="2">Race5_Kim</strain>
    </source>
</reference>
<dbReference type="EMBL" id="CP090169">
    <property type="protein sequence ID" value="UJO19732.1"/>
    <property type="molecule type" value="Genomic_DNA"/>
</dbReference>
<dbReference type="AlphaFoldDB" id="A0A9Q8PC27"/>
<dbReference type="GeneID" id="71990245"/>
<gene>
    <name evidence="2" type="ORF">CLAFUR5_10367</name>
</gene>